<evidence type="ECO:0000256" key="1">
    <source>
        <dbReference type="ARBA" id="ARBA00023015"/>
    </source>
</evidence>
<proteinExistence type="predicted"/>
<dbReference type="InterPro" id="IPR015927">
    <property type="entry name" value="Peptidase_S24_S26A/B/C"/>
</dbReference>
<dbReference type="Pfam" id="PF00717">
    <property type="entry name" value="Peptidase_S24"/>
    <property type="match status" value="1"/>
</dbReference>
<dbReference type="InterPro" id="IPR036388">
    <property type="entry name" value="WH-like_DNA-bd_sf"/>
</dbReference>
<keyword evidence="2" id="KW-0238">DNA-binding</keyword>
<protein>
    <submittedName>
        <fullName evidence="6">Peptidase S24-like protein</fullName>
    </submittedName>
</protein>
<dbReference type="CDD" id="cd06529">
    <property type="entry name" value="S24_LexA-like"/>
    <property type="match status" value="1"/>
</dbReference>
<dbReference type="HOGENOM" id="CLU_1041689_0_0_4"/>
<keyword evidence="7" id="KW-1185">Reference proteome</keyword>
<dbReference type="InterPro" id="IPR039418">
    <property type="entry name" value="LexA-like"/>
</dbReference>
<gene>
    <name evidence="6" type="ORF">HMPREF9098_2038</name>
</gene>
<dbReference type="STRING" id="888741.HMPREF9098_2038"/>
<sequence length="270" mass="30391">MELSAQEIVNLVKSAADNGVIIDLPGSKVGVKIRAENQNWERKTVQGKGGKGGIKTVYTLPPYVIQELKEKDLLHLLDTPTTAPPPAPAKLHRSFPKTPARTGGGIPEFMRPMVAEYDDWAAEQGTDSIVPVRYHTNVFGSAGNGYAFGEELRTEAMWFRSSFFDVLGVKPAHCFCTRVKGDSMYPTLTDRGTVLWQMTSRYTGAGIYLFRQVDELRIKRLQQINGHTFSVISDNANKDIYPTETLDLREMQDYEFEVYGRYLWDCSIKP</sequence>
<dbReference type="InterPro" id="IPR036286">
    <property type="entry name" value="LexA/Signal_pep-like_sf"/>
</dbReference>
<dbReference type="AlphaFoldDB" id="F0F1Q3"/>
<keyword evidence="3" id="KW-0804">Transcription</keyword>
<keyword evidence="1" id="KW-0805">Transcription regulation</keyword>
<evidence type="ECO:0000259" key="5">
    <source>
        <dbReference type="Pfam" id="PF00717"/>
    </source>
</evidence>
<comment type="caution">
    <text evidence="6">The sequence shown here is derived from an EMBL/GenBank/DDBJ whole genome shotgun (WGS) entry which is preliminary data.</text>
</comment>
<dbReference type="Gene3D" id="1.10.10.10">
    <property type="entry name" value="Winged helix-like DNA-binding domain superfamily/Winged helix DNA-binding domain"/>
    <property type="match status" value="1"/>
</dbReference>
<feature type="region of interest" description="Disordered" evidence="4">
    <location>
        <begin position="82"/>
        <end position="102"/>
    </location>
</feature>
<feature type="domain" description="Peptidase S24/S26A/S26B/S26C" evidence="5">
    <location>
        <begin position="141"/>
        <end position="253"/>
    </location>
</feature>
<dbReference type="PANTHER" id="PTHR40661:SF3">
    <property type="entry name" value="FELS-1 PROPHAGE TRANSCRIPTIONAL REGULATOR"/>
    <property type="match status" value="1"/>
</dbReference>
<dbReference type="InterPro" id="IPR009061">
    <property type="entry name" value="DNA-bd_dom_put_sf"/>
</dbReference>
<name>F0F1Q3_9NEIS</name>
<dbReference type="Gene3D" id="2.10.109.10">
    <property type="entry name" value="Umud Fragment, subunit A"/>
    <property type="match status" value="1"/>
</dbReference>
<evidence type="ECO:0000313" key="6">
    <source>
        <dbReference type="EMBL" id="EGC16444.1"/>
    </source>
</evidence>
<dbReference type="Proteomes" id="UP000004088">
    <property type="component" value="Unassembled WGS sequence"/>
</dbReference>
<organism evidence="6 7">
    <name type="scientific">Kingella denitrificans ATCC 33394</name>
    <dbReference type="NCBI Taxonomy" id="888741"/>
    <lineage>
        <taxon>Bacteria</taxon>
        <taxon>Pseudomonadati</taxon>
        <taxon>Pseudomonadota</taxon>
        <taxon>Betaproteobacteria</taxon>
        <taxon>Neisseriales</taxon>
        <taxon>Neisseriaceae</taxon>
        <taxon>Kingella</taxon>
    </lineage>
</organism>
<dbReference type="EMBL" id="AEWV01000041">
    <property type="protein sequence ID" value="EGC16444.1"/>
    <property type="molecule type" value="Genomic_DNA"/>
</dbReference>
<evidence type="ECO:0000313" key="7">
    <source>
        <dbReference type="Proteomes" id="UP000004088"/>
    </source>
</evidence>
<reference evidence="6 7" key="1">
    <citation type="submission" date="2011-01" db="EMBL/GenBank/DDBJ databases">
        <authorList>
            <person name="Muzny D."/>
            <person name="Qin X."/>
            <person name="Deng J."/>
            <person name="Jiang H."/>
            <person name="Liu Y."/>
            <person name="Qu J."/>
            <person name="Song X.-Z."/>
            <person name="Zhang L."/>
            <person name="Thornton R."/>
            <person name="Coyle M."/>
            <person name="Francisco L."/>
            <person name="Jackson L."/>
            <person name="Javaid M."/>
            <person name="Korchina V."/>
            <person name="Kovar C."/>
            <person name="Mata R."/>
            <person name="Mathew T."/>
            <person name="Ngo R."/>
            <person name="Nguyen L."/>
            <person name="Nguyen N."/>
            <person name="Okwuonu G."/>
            <person name="Ongeri F."/>
            <person name="Pham C."/>
            <person name="Simmons D."/>
            <person name="Wilczek-Boney K."/>
            <person name="Hale W."/>
            <person name="Jakkamsetti A."/>
            <person name="Pham P."/>
            <person name="Ruth R."/>
            <person name="San Lucas F."/>
            <person name="Warren J."/>
            <person name="Zhang J."/>
            <person name="Zhao Z."/>
            <person name="Zhou C."/>
            <person name="Zhu D."/>
            <person name="Lee S."/>
            <person name="Bess C."/>
            <person name="Blankenburg K."/>
            <person name="Forbes L."/>
            <person name="Fu Q."/>
            <person name="Gubbala S."/>
            <person name="Hirani K."/>
            <person name="Jayaseelan J.C."/>
            <person name="Lara F."/>
            <person name="Munidasa M."/>
            <person name="Palculict T."/>
            <person name="Patil S."/>
            <person name="Pu L.-L."/>
            <person name="Saada N."/>
            <person name="Tang L."/>
            <person name="Weissenberger G."/>
            <person name="Zhu Y."/>
            <person name="Hemphill L."/>
            <person name="Shang Y."/>
            <person name="Youmans B."/>
            <person name="Ayvaz T."/>
            <person name="Ross M."/>
            <person name="Santibanez J."/>
            <person name="Aqrawi P."/>
            <person name="Gross S."/>
            <person name="Joshi V."/>
            <person name="Fowler G."/>
            <person name="Nazareth L."/>
            <person name="Reid J."/>
            <person name="Worley K."/>
            <person name="Petrosino J."/>
            <person name="Highlander S."/>
            <person name="Gibbs R."/>
        </authorList>
    </citation>
    <scope>NUCLEOTIDE SEQUENCE [LARGE SCALE GENOMIC DNA]</scope>
    <source>
        <strain evidence="6 7">ATCC 33394</strain>
    </source>
</reference>
<dbReference type="GO" id="GO:0003677">
    <property type="term" value="F:DNA binding"/>
    <property type="evidence" value="ECO:0007669"/>
    <property type="project" value="UniProtKB-KW"/>
</dbReference>
<dbReference type="SUPFAM" id="SSF46955">
    <property type="entry name" value="Putative DNA-binding domain"/>
    <property type="match status" value="1"/>
</dbReference>
<evidence type="ECO:0000256" key="3">
    <source>
        <dbReference type="ARBA" id="ARBA00023163"/>
    </source>
</evidence>
<dbReference type="SUPFAM" id="SSF51306">
    <property type="entry name" value="LexA/Signal peptidase"/>
    <property type="match status" value="1"/>
</dbReference>
<evidence type="ECO:0000256" key="4">
    <source>
        <dbReference type="SAM" id="MobiDB-lite"/>
    </source>
</evidence>
<accession>F0F1Q3</accession>
<evidence type="ECO:0000256" key="2">
    <source>
        <dbReference type="ARBA" id="ARBA00023125"/>
    </source>
</evidence>
<dbReference type="PANTHER" id="PTHR40661">
    <property type="match status" value="1"/>
</dbReference>